<protein>
    <submittedName>
        <fullName evidence="1">Uncharacterized protein</fullName>
    </submittedName>
</protein>
<evidence type="ECO:0000313" key="2">
    <source>
        <dbReference type="Proteomes" id="UP001241377"/>
    </source>
</evidence>
<accession>A0ACC2UVT5</accession>
<keyword evidence="2" id="KW-1185">Reference proteome</keyword>
<evidence type="ECO:0000313" key="1">
    <source>
        <dbReference type="EMBL" id="KAJ9091195.1"/>
    </source>
</evidence>
<proteinExistence type="predicted"/>
<name>A0ACC2UVT5_9TREE</name>
<dbReference type="EMBL" id="JASBWR010000153">
    <property type="protein sequence ID" value="KAJ9091195.1"/>
    <property type="molecule type" value="Genomic_DNA"/>
</dbReference>
<organism evidence="1 2">
    <name type="scientific">Naganishia cerealis</name>
    <dbReference type="NCBI Taxonomy" id="610337"/>
    <lineage>
        <taxon>Eukaryota</taxon>
        <taxon>Fungi</taxon>
        <taxon>Dikarya</taxon>
        <taxon>Basidiomycota</taxon>
        <taxon>Agaricomycotina</taxon>
        <taxon>Tremellomycetes</taxon>
        <taxon>Filobasidiales</taxon>
        <taxon>Filobasidiaceae</taxon>
        <taxon>Naganishia</taxon>
    </lineage>
</organism>
<comment type="caution">
    <text evidence="1">The sequence shown here is derived from an EMBL/GenBank/DDBJ whole genome shotgun (WGS) entry which is preliminary data.</text>
</comment>
<sequence>MDKPDQMTKESSPEPNIVAPAPAKKSQATFGNFASTSSPFAKISPASSGLEGNETKVLPDDVATKVREANILAPKPTEPSTKEPVKKAQTTFGAFSSNSSPFSSIKHTSAFTSQPVASSSNATAHSASPFKPVVGSAFGSWSTSASPFATPSRKQTPKAKADDGEEEEQKDGDEKKEDESDTAKRNQQNFGDILASTSGEASAERQKLDIQHQEGGYR</sequence>
<dbReference type="Proteomes" id="UP001241377">
    <property type="component" value="Unassembled WGS sequence"/>
</dbReference>
<reference evidence="1" key="1">
    <citation type="submission" date="2023-04" db="EMBL/GenBank/DDBJ databases">
        <title>Draft Genome sequencing of Naganishia species isolated from polar environments using Oxford Nanopore Technology.</title>
        <authorList>
            <person name="Leo P."/>
            <person name="Venkateswaran K."/>
        </authorList>
    </citation>
    <scope>NUCLEOTIDE SEQUENCE</scope>
    <source>
        <strain evidence="1">MNA-CCFEE 5261</strain>
    </source>
</reference>
<gene>
    <name evidence="1" type="ORF">QFC19_009191</name>
</gene>